<sequence length="33" mass="4064">MTEYDRLRVNRLWTNYLSMSHSQCINPTLYDEL</sequence>
<dbReference type="EMBL" id="MN739194">
    <property type="protein sequence ID" value="QHS92989.1"/>
    <property type="molecule type" value="Genomic_DNA"/>
</dbReference>
<reference evidence="1" key="1">
    <citation type="journal article" date="2020" name="Nature">
        <title>Giant virus diversity and host interactions through global metagenomics.</title>
        <authorList>
            <person name="Schulz F."/>
            <person name="Roux S."/>
            <person name="Paez-Espino D."/>
            <person name="Jungbluth S."/>
            <person name="Walsh D.A."/>
            <person name="Denef V.J."/>
            <person name="McMahon K.D."/>
            <person name="Konstantinidis K.T."/>
            <person name="Eloe-Fadrosh E.A."/>
            <person name="Kyrpides N.C."/>
            <person name="Woyke T."/>
        </authorList>
    </citation>
    <scope>NUCLEOTIDE SEQUENCE</scope>
    <source>
        <strain evidence="1">GVMAG-M-3300017651-5</strain>
    </source>
</reference>
<accession>A0A6C0BN30</accession>
<name>A0A6C0BN30_9ZZZZ</name>
<protein>
    <submittedName>
        <fullName evidence="1">Uncharacterized protein</fullName>
    </submittedName>
</protein>
<evidence type="ECO:0000313" key="1">
    <source>
        <dbReference type="EMBL" id="QHS92989.1"/>
    </source>
</evidence>
<proteinExistence type="predicted"/>
<organism evidence="1">
    <name type="scientific">viral metagenome</name>
    <dbReference type="NCBI Taxonomy" id="1070528"/>
    <lineage>
        <taxon>unclassified sequences</taxon>
        <taxon>metagenomes</taxon>
        <taxon>organismal metagenomes</taxon>
    </lineage>
</organism>
<dbReference type="AlphaFoldDB" id="A0A6C0BN30"/>